<dbReference type="Gene3D" id="1.10.10.10">
    <property type="entry name" value="Winged helix-like DNA-binding domain superfamily/Winged helix DNA-binding domain"/>
    <property type="match status" value="1"/>
</dbReference>
<dbReference type="Pfam" id="PF21695">
    <property type="entry name" value="GlnR_1st"/>
    <property type="match status" value="1"/>
</dbReference>
<dbReference type="Proteomes" id="UP000014601">
    <property type="component" value="Unassembled WGS sequence"/>
</dbReference>
<dbReference type="PANTHER" id="PTHR48111">
    <property type="entry name" value="REGULATOR OF RPOS"/>
    <property type="match status" value="1"/>
</dbReference>
<keyword evidence="3" id="KW-0805">Transcription regulation</keyword>
<dbReference type="GO" id="GO:0032993">
    <property type="term" value="C:protein-DNA complex"/>
    <property type="evidence" value="ECO:0007669"/>
    <property type="project" value="TreeGrafter"/>
</dbReference>
<feature type="DNA-binding region" description="OmpR/PhoB-type" evidence="7">
    <location>
        <begin position="144"/>
        <end position="241"/>
    </location>
</feature>
<evidence type="ECO:0000256" key="1">
    <source>
        <dbReference type="ARBA" id="ARBA00022553"/>
    </source>
</evidence>
<feature type="domain" description="OmpR/PhoB-type" evidence="9">
    <location>
        <begin position="144"/>
        <end position="241"/>
    </location>
</feature>
<dbReference type="SUPFAM" id="SSF46894">
    <property type="entry name" value="C-terminal effector domain of the bipartite response regulators"/>
    <property type="match status" value="1"/>
</dbReference>
<reference evidence="10 11" key="1">
    <citation type="submission" date="2013-06" db="EMBL/GenBank/DDBJ databases">
        <authorList>
            <person name="Weinstock G."/>
            <person name="Sodergren E."/>
            <person name="Lobos E.A."/>
            <person name="Fulton L."/>
            <person name="Fulton R."/>
            <person name="Courtney L."/>
            <person name="Fronick C."/>
            <person name="O'Laughlin M."/>
            <person name="Godfrey J."/>
            <person name="Wilson R.M."/>
            <person name="Miner T."/>
            <person name="Farmer C."/>
            <person name="Delehaunty K."/>
            <person name="Cordes M."/>
            <person name="Minx P."/>
            <person name="Tomlinson C."/>
            <person name="Chen J."/>
            <person name="Wollam A."/>
            <person name="Pepin K.H."/>
            <person name="Bhonagiri V."/>
            <person name="Zhang X."/>
            <person name="Warren W."/>
            <person name="Mitreva M."/>
            <person name="Mardis E.R."/>
            <person name="Wilson R.K."/>
        </authorList>
    </citation>
    <scope>NUCLEOTIDE SEQUENCE [LARGE SCALE GENOMIC DNA]</scope>
    <source>
        <strain evidence="10 11">JCP7719</strain>
    </source>
</reference>
<dbReference type="PANTHER" id="PTHR48111:SF16">
    <property type="entry name" value="TRANSCRIPTIONAL REGULATORY PROTEIN GLNR"/>
    <property type="match status" value="1"/>
</dbReference>
<keyword evidence="1" id="KW-0597">Phosphoprotein</keyword>
<dbReference type="FunFam" id="1.10.10.10:FF:000216">
    <property type="entry name" value="DNA-binding response regulator"/>
    <property type="match status" value="1"/>
</dbReference>
<dbReference type="GO" id="GO:0006355">
    <property type="term" value="P:regulation of DNA-templated transcription"/>
    <property type="evidence" value="ECO:0007669"/>
    <property type="project" value="InterPro"/>
</dbReference>
<comment type="caution">
    <text evidence="10">The sequence shown here is derived from an EMBL/GenBank/DDBJ whole genome shotgun (WGS) entry which is preliminary data.</text>
</comment>
<dbReference type="CDD" id="cd00383">
    <property type="entry name" value="trans_reg_C"/>
    <property type="match status" value="1"/>
</dbReference>
<dbReference type="PATRIC" id="fig|1261061.4.peg.377"/>
<dbReference type="Gene3D" id="3.40.50.2300">
    <property type="match status" value="1"/>
</dbReference>
<dbReference type="InterPro" id="IPR049170">
    <property type="entry name" value="GlnR_N"/>
</dbReference>
<dbReference type="InterPro" id="IPR016032">
    <property type="entry name" value="Sig_transdc_resp-reg_C-effctor"/>
</dbReference>
<evidence type="ECO:0000256" key="4">
    <source>
        <dbReference type="ARBA" id="ARBA00023125"/>
    </source>
</evidence>
<dbReference type="InterPro" id="IPR001867">
    <property type="entry name" value="OmpR/PhoB-type_DNA-bd"/>
</dbReference>
<feature type="region of interest" description="Disordered" evidence="8">
    <location>
        <begin position="248"/>
        <end position="278"/>
    </location>
</feature>
<evidence type="ECO:0000313" key="10">
    <source>
        <dbReference type="EMBL" id="EPI51201.1"/>
    </source>
</evidence>
<dbReference type="InterPro" id="IPR036388">
    <property type="entry name" value="WH-like_DNA-bd_sf"/>
</dbReference>
<evidence type="ECO:0000256" key="2">
    <source>
        <dbReference type="ARBA" id="ARBA00023012"/>
    </source>
</evidence>
<dbReference type="Pfam" id="PF00486">
    <property type="entry name" value="Trans_reg_C"/>
    <property type="match status" value="1"/>
</dbReference>
<evidence type="ECO:0000259" key="9">
    <source>
        <dbReference type="PROSITE" id="PS51755"/>
    </source>
</evidence>
<proteinExistence type="predicted"/>
<name>S4I9J8_9BIFI</name>
<protein>
    <submittedName>
        <fullName evidence="10">Transcriptional regulatory protein</fullName>
    </submittedName>
</protein>
<organism evidence="10 11">
    <name type="scientific">Gardnerella pickettii JCP7719</name>
    <dbReference type="NCBI Taxonomy" id="1261061"/>
    <lineage>
        <taxon>Bacteria</taxon>
        <taxon>Bacillati</taxon>
        <taxon>Actinomycetota</taxon>
        <taxon>Actinomycetes</taxon>
        <taxon>Bifidobacteriales</taxon>
        <taxon>Bifidobacteriaceae</taxon>
        <taxon>Gardnerella</taxon>
        <taxon>Gardnerella pickettii</taxon>
    </lineage>
</organism>
<evidence type="ECO:0000256" key="8">
    <source>
        <dbReference type="SAM" id="MobiDB-lite"/>
    </source>
</evidence>
<dbReference type="EMBL" id="ATJO01000025">
    <property type="protein sequence ID" value="EPI51201.1"/>
    <property type="molecule type" value="Genomic_DNA"/>
</dbReference>
<gene>
    <name evidence="10" type="ORF">HMPREF1576_00425</name>
</gene>
<evidence type="ECO:0000313" key="11">
    <source>
        <dbReference type="Proteomes" id="UP000014601"/>
    </source>
</evidence>
<dbReference type="GO" id="GO:0000156">
    <property type="term" value="F:phosphorelay response regulator activity"/>
    <property type="evidence" value="ECO:0007669"/>
    <property type="project" value="TreeGrafter"/>
</dbReference>
<evidence type="ECO:0000256" key="7">
    <source>
        <dbReference type="PROSITE-ProRule" id="PRU01091"/>
    </source>
</evidence>
<keyword evidence="4 7" id="KW-0238">DNA-binding</keyword>
<evidence type="ECO:0000256" key="5">
    <source>
        <dbReference type="ARBA" id="ARBA00023159"/>
    </source>
</evidence>
<keyword evidence="6" id="KW-0804">Transcription</keyword>
<dbReference type="GO" id="GO:0000976">
    <property type="term" value="F:transcription cis-regulatory region binding"/>
    <property type="evidence" value="ECO:0007669"/>
    <property type="project" value="TreeGrafter"/>
</dbReference>
<dbReference type="InterPro" id="IPR039420">
    <property type="entry name" value="WalR-like"/>
</dbReference>
<keyword evidence="5" id="KW-0010">Activator</keyword>
<evidence type="ECO:0000256" key="6">
    <source>
        <dbReference type="ARBA" id="ARBA00023163"/>
    </source>
</evidence>
<dbReference type="GO" id="GO:0005829">
    <property type="term" value="C:cytosol"/>
    <property type="evidence" value="ECO:0007669"/>
    <property type="project" value="TreeGrafter"/>
</dbReference>
<dbReference type="AlphaFoldDB" id="S4I9J8"/>
<accession>S4I9J8</accession>
<dbReference type="SMART" id="SM00862">
    <property type="entry name" value="Trans_reg_C"/>
    <property type="match status" value="1"/>
</dbReference>
<keyword evidence="2" id="KW-0902">Two-component regulatory system</keyword>
<evidence type="ECO:0000256" key="3">
    <source>
        <dbReference type="ARBA" id="ARBA00023015"/>
    </source>
</evidence>
<sequence>MRYGGVNMTDITLMTSCAAPAKVLPSLTLLSHRVRVVPMEPSSMLKMPEDTILLVDAREDLSLAKSLCSLVRASNLTMSIILILTEGGFTVVNPSWGVNDVMLTTASPAEVEGRLRLAAKKVVSADSAHGSTVADSTSVEVNSNGQMCSGDLVVDTQSYTVSLHGKPIDLAYKEFELLKYFVQHPRRVFTRAHLLQEVWGYDYYGGTRTVDVHIRRLRAKLGVEYEHVIGTVRNVGYRFDPLEAQVDEVENDDYAQNANRADSGDSRDEDSSVSNDLD</sequence>
<dbReference type="PROSITE" id="PS51755">
    <property type="entry name" value="OMPR_PHOB"/>
    <property type="match status" value="1"/>
</dbReference>
<dbReference type="HOGENOM" id="CLU_000445_30_2_11"/>